<evidence type="ECO:0000259" key="6">
    <source>
        <dbReference type="PROSITE" id="PS51352"/>
    </source>
</evidence>
<feature type="compositionally biased region" description="Polar residues" evidence="3">
    <location>
        <begin position="37"/>
        <end position="50"/>
    </location>
</feature>
<dbReference type="EMBL" id="QGQD01000007">
    <property type="protein sequence ID" value="TLD02661.1"/>
    <property type="molecule type" value="Genomic_DNA"/>
</dbReference>
<comment type="subcellular location">
    <subcellularLocation>
        <location evidence="1">Cell envelope</location>
    </subcellularLocation>
</comment>
<comment type="caution">
    <text evidence="7">The sequence shown here is derived from an EMBL/GenBank/DDBJ whole genome shotgun (WGS) entry which is preliminary data.</text>
</comment>
<evidence type="ECO:0000256" key="4">
    <source>
        <dbReference type="SAM" id="SignalP"/>
    </source>
</evidence>
<dbReference type="Gene3D" id="3.40.30.10">
    <property type="entry name" value="Glutaredoxin"/>
    <property type="match status" value="1"/>
</dbReference>
<dbReference type="GO" id="GO:0030313">
    <property type="term" value="C:cell envelope"/>
    <property type="evidence" value="ECO:0007669"/>
    <property type="project" value="UniProtKB-SubCell"/>
</dbReference>
<evidence type="ECO:0000256" key="2">
    <source>
        <dbReference type="ARBA" id="ARBA00022748"/>
    </source>
</evidence>
<sequence length="338" mass="36866" precursor="true">MKHKRLVMGAILISAAVVLSACGSNKAESSPKETKENIQSTTEAGQNKSETAGKAEYQKLTAEEAKKRIDSGDNLVILDVRTQEEYDEKHIDGAVLIPNEEIGEEPLAQLPDLNQEILIYCRSGNRSSQAAKKMLKAGYTNVYDFGGINDWSYDTVSGSENADSEKETKETPIAVGDSKIMEAQNDNPSLSAFTTTDIDGNKVTQDIFKDHELTMVNIWATFCGPCLREMPELGEINTEYADKGFQIVGIVTDVITNDGTISASQIETAKYAIEETGAGYTHLLPSMDLLMGPLQDASVVPTTIFVDKDGKQVGEIQTGARSKADWETIINDLLEQVK</sequence>
<dbReference type="STRING" id="180332.GCA_000797495_01517"/>
<dbReference type="InterPro" id="IPR036873">
    <property type="entry name" value="Rhodanese-like_dom_sf"/>
</dbReference>
<feature type="region of interest" description="Disordered" evidence="3">
    <location>
        <begin position="25"/>
        <end position="55"/>
    </location>
</feature>
<dbReference type="PROSITE" id="PS00194">
    <property type="entry name" value="THIOREDOXIN_1"/>
    <property type="match status" value="1"/>
</dbReference>
<dbReference type="PANTHER" id="PTHR44086">
    <property type="entry name" value="THIOSULFATE SULFURTRANSFERASE RDL2, MITOCHONDRIAL-RELATED"/>
    <property type="match status" value="1"/>
</dbReference>
<dbReference type="Proteomes" id="UP000306509">
    <property type="component" value="Unassembled WGS sequence"/>
</dbReference>
<dbReference type="InterPro" id="IPR017937">
    <property type="entry name" value="Thioredoxin_CS"/>
</dbReference>
<dbReference type="GO" id="GO:0016491">
    <property type="term" value="F:oxidoreductase activity"/>
    <property type="evidence" value="ECO:0007669"/>
    <property type="project" value="InterPro"/>
</dbReference>
<evidence type="ECO:0000256" key="3">
    <source>
        <dbReference type="SAM" id="MobiDB-lite"/>
    </source>
</evidence>
<name>A0A4U8QCB2_9FIRM</name>
<dbReference type="InterPro" id="IPR036249">
    <property type="entry name" value="Thioredoxin-like_sf"/>
</dbReference>
<feature type="signal peptide" evidence="4">
    <location>
        <begin position="1"/>
        <end position="27"/>
    </location>
</feature>
<evidence type="ECO:0000256" key="1">
    <source>
        <dbReference type="ARBA" id="ARBA00004196"/>
    </source>
</evidence>
<dbReference type="SMART" id="SM00450">
    <property type="entry name" value="RHOD"/>
    <property type="match status" value="1"/>
</dbReference>
<gene>
    <name evidence="7" type="primary">pspE</name>
    <name evidence="7" type="ORF">DSM106044_00396</name>
</gene>
<evidence type="ECO:0000313" key="7">
    <source>
        <dbReference type="EMBL" id="TLD02661.1"/>
    </source>
</evidence>
<dbReference type="PANTHER" id="PTHR44086:SF10">
    <property type="entry name" value="THIOSULFATE SULFURTRANSFERASE_RHODANESE-LIKE DOMAIN-CONTAINING PROTEIN 3"/>
    <property type="match status" value="1"/>
</dbReference>
<dbReference type="Gene3D" id="3.40.250.10">
    <property type="entry name" value="Rhodanese-like domain"/>
    <property type="match status" value="1"/>
</dbReference>
<dbReference type="PROSITE" id="PS51352">
    <property type="entry name" value="THIOREDOXIN_2"/>
    <property type="match status" value="1"/>
</dbReference>
<dbReference type="Pfam" id="PF08534">
    <property type="entry name" value="Redoxin"/>
    <property type="match status" value="1"/>
</dbReference>
<dbReference type="InterPro" id="IPR013766">
    <property type="entry name" value="Thioredoxin_domain"/>
</dbReference>
<reference evidence="7 8" key="1">
    <citation type="journal article" date="2019" name="Anaerobe">
        <title>Detection of Robinsoniella peoriensis in multiple bone samples of a trauma patient.</title>
        <authorList>
            <person name="Schrottner P."/>
            <person name="Hartwich K."/>
            <person name="Bunk B."/>
            <person name="Schober I."/>
            <person name="Helbig S."/>
            <person name="Rudolph W.W."/>
            <person name="Gunzer F."/>
        </authorList>
    </citation>
    <scope>NUCLEOTIDE SEQUENCE [LARGE SCALE GENOMIC DNA]</scope>
    <source>
        <strain evidence="7 8">DSM 106044</strain>
    </source>
</reference>
<dbReference type="SUPFAM" id="SSF52821">
    <property type="entry name" value="Rhodanese/Cell cycle control phosphatase"/>
    <property type="match status" value="1"/>
</dbReference>
<dbReference type="CDD" id="cd02966">
    <property type="entry name" value="TlpA_like_family"/>
    <property type="match status" value="1"/>
</dbReference>
<dbReference type="SUPFAM" id="SSF52833">
    <property type="entry name" value="Thioredoxin-like"/>
    <property type="match status" value="1"/>
</dbReference>
<dbReference type="PROSITE" id="PS50206">
    <property type="entry name" value="RHODANESE_3"/>
    <property type="match status" value="1"/>
</dbReference>
<keyword evidence="8" id="KW-1185">Reference proteome</keyword>
<organism evidence="7 8">
    <name type="scientific">Robinsoniella peoriensis</name>
    <dbReference type="NCBI Taxonomy" id="180332"/>
    <lineage>
        <taxon>Bacteria</taxon>
        <taxon>Bacillati</taxon>
        <taxon>Bacillota</taxon>
        <taxon>Clostridia</taxon>
        <taxon>Lachnospirales</taxon>
        <taxon>Lachnospiraceae</taxon>
        <taxon>Robinsoniella</taxon>
    </lineage>
</organism>
<protein>
    <submittedName>
        <fullName evidence="7">Thiosulfate sulfurtransferase PspE</fullName>
        <ecNumber evidence="7">2.8.1.1</ecNumber>
    </submittedName>
</protein>
<dbReference type="InterPro" id="IPR001763">
    <property type="entry name" value="Rhodanese-like_dom"/>
</dbReference>
<dbReference type="Pfam" id="PF00581">
    <property type="entry name" value="Rhodanese"/>
    <property type="match status" value="1"/>
</dbReference>
<proteinExistence type="predicted"/>
<dbReference type="GO" id="GO:0004792">
    <property type="term" value="F:thiosulfate-cyanide sulfurtransferase activity"/>
    <property type="evidence" value="ECO:0007669"/>
    <property type="project" value="UniProtKB-EC"/>
</dbReference>
<accession>A0A4U8QCB2</accession>
<dbReference type="InterPro" id="IPR013740">
    <property type="entry name" value="Redoxin"/>
</dbReference>
<dbReference type="AlphaFoldDB" id="A0A4U8QCB2"/>
<feature type="domain" description="Rhodanese" evidence="5">
    <location>
        <begin position="71"/>
        <end position="157"/>
    </location>
</feature>
<dbReference type="CDD" id="cd00158">
    <property type="entry name" value="RHOD"/>
    <property type="match status" value="1"/>
</dbReference>
<dbReference type="PROSITE" id="PS51257">
    <property type="entry name" value="PROKAR_LIPOPROTEIN"/>
    <property type="match status" value="1"/>
</dbReference>
<evidence type="ECO:0000313" key="8">
    <source>
        <dbReference type="Proteomes" id="UP000306509"/>
    </source>
</evidence>
<keyword evidence="4" id="KW-0732">Signal</keyword>
<dbReference type="GO" id="GO:0017004">
    <property type="term" value="P:cytochrome complex assembly"/>
    <property type="evidence" value="ECO:0007669"/>
    <property type="project" value="UniProtKB-KW"/>
</dbReference>
<dbReference type="RefSeq" id="WP_243132977.1">
    <property type="nucleotide sequence ID" value="NZ_QGQD01000007.1"/>
</dbReference>
<keyword evidence="7" id="KW-0808">Transferase</keyword>
<keyword evidence="2" id="KW-0201">Cytochrome c-type biogenesis</keyword>
<dbReference type="EC" id="2.8.1.1" evidence="7"/>
<feature type="chain" id="PRO_5020758585" evidence="4">
    <location>
        <begin position="28"/>
        <end position="338"/>
    </location>
</feature>
<evidence type="ECO:0000259" key="5">
    <source>
        <dbReference type="PROSITE" id="PS50206"/>
    </source>
</evidence>
<feature type="domain" description="Thioredoxin" evidence="6">
    <location>
        <begin position="184"/>
        <end position="335"/>
    </location>
</feature>